<keyword evidence="2" id="KW-1185">Reference proteome</keyword>
<evidence type="ECO:0000313" key="2">
    <source>
        <dbReference type="Proteomes" id="UP000694300"/>
    </source>
</evidence>
<comment type="caution">
    <text evidence="1">The sequence shown here is derived from an EMBL/GenBank/DDBJ whole genome shotgun (WGS) entry which is preliminary data.</text>
</comment>
<gene>
    <name evidence="1" type="ORF">I4I82_02675</name>
</gene>
<dbReference type="RefSeq" id="WP_218595121.1">
    <property type="nucleotide sequence ID" value="NZ_JADQDE010000018.1"/>
</dbReference>
<reference evidence="1 2" key="1">
    <citation type="submission" date="2020-11" db="EMBL/GenBank/DDBJ databases">
        <title>Pseudonocardia abyssalis sp. nov. and Pseudonocardia oceani sp. nov., description and phylogenomic analysis of two novel actinomycetes isolated from the deep Southern Ocean.</title>
        <authorList>
            <person name="Parra J."/>
        </authorList>
    </citation>
    <scope>NUCLEOTIDE SEQUENCE [LARGE SCALE GENOMIC DNA]</scope>
    <source>
        <strain evidence="2">KRD185</strain>
    </source>
</reference>
<sequence>MIGIVVSSGDGMLAAQPLQHLQQIIGLGLLWELRDVLAILVLSSIACRWEPTGRTGEAGPSST</sequence>
<evidence type="ECO:0000313" key="1">
    <source>
        <dbReference type="EMBL" id="MBW0126595.1"/>
    </source>
</evidence>
<protein>
    <submittedName>
        <fullName evidence="1">Uncharacterized protein</fullName>
    </submittedName>
</protein>
<dbReference type="Proteomes" id="UP000694300">
    <property type="component" value="Unassembled WGS sequence"/>
</dbReference>
<organism evidence="1 2">
    <name type="scientific">Pseudonocardia oceani</name>
    <dbReference type="NCBI Taxonomy" id="2792013"/>
    <lineage>
        <taxon>Bacteria</taxon>
        <taxon>Bacillati</taxon>
        <taxon>Actinomycetota</taxon>
        <taxon>Actinomycetes</taxon>
        <taxon>Pseudonocardiales</taxon>
        <taxon>Pseudonocardiaceae</taxon>
        <taxon>Pseudonocardia</taxon>
    </lineage>
</organism>
<name>A0ABS6U2Z6_9PSEU</name>
<proteinExistence type="predicted"/>
<accession>A0ABS6U2Z6</accession>
<dbReference type="EMBL" id="JADQDF010000001">
    <property type="protein sequence ID" value="MBW0126595.1"/>
    <property type="molecule type" value="Genomic_DNA"/>
</dbReference>